<name>A0A6V7V9X6_MELEN</name>
<comment type="caution">
    <text evidence="1">The sequence shown here is derived from an EMBL/GenBank/DDBJ whole genome shotgun (WGS) entry which is preliminary data.</text>
</comment>
<organism evidence="1 2">
    <name type="scientific">Meloidogyne enterolobii</name>
    <name type="common">Root-knot nematode worm</name>
    <name type="synonym">Meloidogyne mayaguensis</name>
    <dbReference type="NCBI Taxonomy" id="390850"/>
    <lineage>
        <taxon>Eukaryota</taxon>
        <taxon>Metazoa</taxon>
        <taxon>Ecdysozoa</taxon>
        <taxon>Nematoda</taxon>
        <taxon>Chromadorea</taxon>
        <taxon>Rhabditida</taxon>
        <taxon>Tylenchina</taxon>
        <taxon>Tylenchomorpha</taxon>
        <taxon>Tylenchoidea</taxon>
        <taxon>Meloidogynidae</taxon>
        <taxon>Meloidogyninae</taxon>
        <taxon>Meloidogyne</taxon>
    </lineage>
</organism>
<evidence type="ECO:0000313" key="1">
    <source>
        <dbReference type="EMBL" id="CAD2171051.1"/>
    </source>
</evidence>
<protein>
    <submittedName>
        <fullName evidence="1">Uncharacterized protein</fullName>
    </submittedName>
</protein>
<proteinExistence type="predicted"/>
<evidence type="ECO:0000313" key="2">
    <source>
        <dbReference type="Proteomes" id="UP000580250"/>
    </source>
</evidence>
<dbReference type="AlphaFoldDB" id="A0A6V7V9X6"/>
<reference evidence="1 2" key="1">
    <citation type="submission" date="2020-08" db="EMBL/GenBank/DDBJ databases">
        <authorList>
            <person name="Koutsovoulos G."/>
            <person name="Danchin GJ E."/>
        </authorList>
    </citation>
    <scope>NUCLEOTIDE SEQUENCE [LARGE SCALE GENOMIC DNA]</scope>
</reference>
<dbReference type="Proteomes" id="UP000580250">
    <property type="component" value="Unassembled WGS sequence"/>
</dbReference>
<gene>
    <name evidence="1" type="ORF">MENT_LOCUS22485</name>
</gene>
<accession>A0A6V7V9X6</accession>
<dbReference type="EMBL" id="CAJEWN010000177">
    <property type="protein sequence ID" value="CAD2171051.1"/>
    <property type="molecule type" value="Genomic_DNA"/>
</dbReference>
<sequence>MGIMDLGRNRYYQQIPSIIGIAELEQINKRQKEEEEENNINYYFNPLFNPNQSQKPLITHFQRQLSKNSQQNGNFWGQEEEGQEGQTRSLLFELANDTGKLAKLFPKIGPKSKFSLIY</sequence>